<keyword evidence="4 9" id="KW-0732">Signal</keyword>
<dbReference type="Pfam" id="PF05572">
    <property type="entry name" value="Peptidase_M43"/>
    <property type="match status" value="1"/>
</dbReference>
<evidence type="ECO:0000256" key="3">
    <source>
        <dbReference type="ARBA" id="ARBA00022723"/>
    </source>
</evidence>
<organism evidence="11 12">
    <name type="scientific">Aspergillus novoparasiticus</name>
    <dbReference type="NCBI Taxonomy" id="986946"/>
    <lineage>
        <taxon>Eukaryota</taxon>
        <taxon>Fungi</taxon>
        <taxon>Dikarya</taxon>
        <taxon>Ascomycota</taxon>
        <taxon>Pezizomycotina</taxon>
        <taxon>Eurotiomycetes</taxon>
        <taxon>Eurotiomycetidae</taxon>
        <taxon>Eurotiales</taxon>
        <taxon>Aspergillaceae</taxon>
        <taxon>Aspergillus</taxon>
        <taxon>Aspergillus subgen. Circumdati</taxon>
    </lineage>
</organism>
<dbReference type="PANTHER" id="PTHR47466">
    <property type="match status" value="1"/>
</dbReference>
<dbReference type="EMBL" id="ML733402">
    <property type="protein sequence ID" value="KAB8223948.1"/>
    <property type="molecule type" value="Genomic_DNA"/>
</dbReference>
<accession>A0A5N6F275</accession>
<dbReference type="InterPro" id="IPR008754">
    <property type="entry name" value="Peptidase_M43"/>
</dbReference>
<evidence type="ECO:0000256" key="5">
    <source>
        <dbReference type="ARBA" id="ARBA00022801"/>
    </source>
</evidence>
<dbReference type="Proteomes" id="UP000326799">
    <property type="component" value="Unassembled WGS sequence"/>
</dbReference>
<feature type="domain" description="Peptidase M43 pregnancy-associated plasma-A" evidence="10">
    <location>
        <begin position="189"/>
        <end position="274"/>
    </location>
</feature>
<feature type="chain" id="PRO_5024843268" description="Peptidase M43 pregnancy-associated plasma-A domain-containing protein" evidence="9">
    <location>
        <begin position="18"/>
        <end position="387"/>
    </location>
</feature>
<keyword evidence="7" id="KW-0482">Metalloprotease</keyword>
<sequence>MNSSWFALVYLVASGLAFRGNSFSPRPKLSSIYARSSQPYVNVSEPKWSPITIDTYVHVIVHTRPMPEDQVTEKEILQQLDVLNNDFRPYNISFDLKRLQLAPHPFWPDRDIYATDANEMGRSLRLGNFSSLNIYIRRQLSPLFPLMAGVTEQITEWTQISERDMERDGVEITFFSLPGRPPVGRSTGLGKALTHEVGHWLGLQHTFANSDMCIDGDGIEDTPIHKSFSGNCTEPWDSCPNMPGLDPIYNYMNYVVEDCYKEFTPGQVAHMHSVFKKRLLTETTIHRERWEEERHLQTWKSPKIVERCIGTKEWCEQGKEGSVDVCLSRRESTPGTALIPSGSSKKWYNASTNEGCVGSQEWCAKNGYKYISEQYCLSVRTKEEDDW</sequence>
<dbReference type="SUPFAM" id="SSF55486">
    <property type="entry name" value="Metalloproteases ('zincins'), catalytic domain"/>
    <property type="match status" value="1"/>
</dbReference>
<evidence type="ECO:0000256" key="8">
    <source>
        <dbReference type="ARBA" id="ARBA00023157"/>
    </source>
</evidence>
<dbReference type="PANTHER" id="PTHR47466:SF1">
    <property type="entry name" value="METALLOPROTEASE MEP1 (AFU_ORTHOLOGUE AFUA_1G07730)-RELATED"/>
    <property type="match status" value="1"/>
</dbReference>
<evidence type="ECO:0000256" key="7">
    <source>
        <dbReference type="ARBA" id="ARBA00023049"/>
    </source>
</evidence>
<evidence type="ECO:0000259" key="10">
    <source>
        <dbReference type="Pfam" id="PF05572"/>
    </source>
</evidence>
<evidence type="ECO:0000256" key="6">
    <source>
        <dbReference type="ARBA" id="ARBA00022833"/>
    </source>
</evidence>
<keyword evidence="2" id="KW-0645">Protease</keyword>
<evidence type="ECO:0000256" key="4">
    <source>
        <dbReference type="ARBA" id="ARBA00022729"/>
    </source>
</evidence>
<dbReference type="GO" id="GO:0046872">
    <property type="term" value="F:metal ion binding"/>
    <property type="evidence" value="ECO:0007669"/>
    <property type="project" value="UniProtKB-KW"/>
</dbReference>
<evidence type="ECO:0000313" key="12">
    <source>
        <dbReference type="Proteomes" id="UP000326799"/>
    </source>
</evidence>
<keyword evidence="8" id="KW-1015">Disulfide bond</keyword>
<dbReference type="GO" id="GO:0006508">
    <property type="term" value="P:proteolysis"/>
    <property type="evidence" value="ECO:0007669"/>
    <property type="project" value="UniProtKB-KW"/>
</dbReference>
<evidence type="ECO:0000313" key="11">
    <source>
        <dbReference type="EMBL" id="KAB8223948.1"/>
    </source>
</evidence>
<evidence type="ECO:0000256" key="2">
    <source>
        <dbReference type="ARBA" id="ARBA00022670"/>
    </source>
</evidence>
<dbReference type="GO" id="GO:0008237">
    <property type="term" value="F:metallopeptidase activity"/>
    <property type="evidence" value="ECO:0007669"/>
    <property type="project" value="UniProtKB-KW"/>
</dbReference>
<proteinExistence type="inferred from homology"/>
<gene>
    <name evidence="11" type="ORF">BDV33DRAFT_199994</name>
</gene>
<feature type="signal peptide" evidence="9">
    <location>
        <begin position="1"/>
        <end position="17"/>
    </location>
</feature>
<keyword evidence="12" id="KW-1185">Reference proteome</keyword>
<evidence type="ECO:0000256" key="1">
    <source>
        <dbReference type="ARBA" id="ARBA00008721"/>
    </source>
</evidence>
<comment type="similarity">
    <text evidence="1">Belongs to the peptidase M43B family.</text>
</comment>
<keyword evidence="3" id="KW-0479">Metal-binding</keyword>
<evidence type="ECO:0000256" key="9">
    <source>
        <dbReference type="SAM" id="SignalP"/>
    </source>
</evidence>
<dbReference type="Gene3D" id="3.40.390.10">
    <property type="entry name" value="Collagenase (Catalytic Domain)"/>
    <property type="match status" value="1"/>
</dbReference>
<protein>
    <recommendedName>
        <fullName evidence="10">Peptidase M43 pregnancy-associated plasma-A domain-containing protein</fullName>
    </recommendedName>
</protein>
<name>A0A5N6F275_9EURO</name>
<dbReference type="AlphaFoldDB" id="A0A5N6F275"/>
<reference evidence="11 12" key="1">
    <citation type="submission" date="2019-04" db="EMBL/GenBank/DDBJ databases">
        <title>Fungal friends and foes A comparative genomics study of 23 Aspergillus species from section Flavi.</title>
        <authorList>
            <consortium name="DOE Joint Genome Institute"/>
            <person name="Kjaerbolling I."/>
            <person name="Vesth T.C."/>
            <person name="Frisvad J.C."/>
            <person name="Nybo J.L."/>
            <person name="Theobald S."/>
            <person name="Kildgaard S."/>
            <person name="Petersen T.I."/>
            <person name="Kuo A."/>
            <person name="Sato A."/>
            <person name="Lyhne E.K."/>
            <person name="Kogle M.E."/>
            <person name="Wiebenga A."/>
            <person name="Kun R.S."/>
            <person name="Lubbers R.J."/>
            <person name="Makela M.R."/>
            <person name="Barry K."/>
            <person name="Chovatia M."/>
            <person name="Clum A."/>
            <person name="Daum C."/>
            <person name="Haridas S."/>
            <person name="He G."/>
            <person name="LaButti K."/>
            <person name="Lipzen A."/>
            <person name="Mondo S."/>
            <person name="Pangilinan J."/>
            <person name="Riley R."/>
            <person name="Salamov A."/>
            <person name="Simmons B.A."/>
            <person name="Magnuson J.K."/>
            <person name="Henrissat B."/>
            <person name="Mortensen U.H."/>
            <person name="Larsen T.O."/>
            <person name="De vries R.P."/>
            <person name="Grigoriev I.V."/>
            <person name="Machida M."/>
            <person name="Baker S.E."/>
            <person name="Andersen M.R."/>
        </authorList>
    </citation>
    <scope>NUCLEOTIDE SEQUENCE [LARGE SCALE GENOMIC DNA]</scope>
    <source>
        <strain evidence="11 12">CBS 126849</strain>
    </source>
</reference>
<keyword evidence="6" id="KW-0862">Zinc</keyword>
<dbReference type="InterPro" id="IPR024079">
    <property type="entry name" value="MetalloPept_cat_dom_sf"/>
</dbReference>
<keyword evidence="5" id="KW-0378">Hydrolase</keyword>